<name>A0A9P4NLQ2_9PEZI</name>
<keyword evidence="3" id="KW-1185">Reference proteome</keyword>
<protein>
    <submittedName>
        <fullName evidence="2">Uncharacterized protein</fullName>
    </submittedName>
</protein>
<evidence type="ECO:0000313" key="2">
    <source>
        <dbReference type="EMBL" id="KAF2427404.1"/>
    </source>
</evidence>
<gene>
    <name evidence="2" type="ORF">EJ08DRAFT_699629</name>
</gene>
<dbReference type="EMBL" id="MU007060">
    <property type="protein sequence ID" value="KAF2427404.1"/>
    <property type="molecule type" value="Genomic_DNA"/>
</dbReference>
<reference evidence="2" key="1">
    <citation type="journal article" date="2020" name="Stud. Mycol.">
        <title>101 Dothideomycetes genomes: a test case for predicting lifestyles and emergence of pathogens.</title>
        <authorList>
            <person name="Haridas S."/>
            <person name="Albert R."/>
            <person name="Binder M."/>
            <person name="Bloem J."/>
            <person name="Labutti K."/>
            <person name="Salamov A."/>
            <person name="Andreopoulos B."/>
            <person name="Baker S."/>
            <person name="Barry K."/>
            <person name="Bills G."/>
            <person name="Bluhm B."/>
            <person name="Cannon C."/>
            <person name="Castanera R."/>
            <person name="Culley D."/>
            <person name="Daum C."/>
            <person name="Ezra D."/>
            <person name="Gonzalez J."/>
            <person name="Henrissat B."/>
            <person name="Kuo A."/>
            <person name="Liang C."/>
            <person name="Lipzen A."/>
            <person name="Lutzoni F."/>
            <person name="Magnuson J."/>
            <person name="Mondo S."/>
            <person name="Nolan M."/>
            <person name="Ohm R."/>
            <person name="Pangilinan J."/>
            <person name="Park H.-J."/>
            <person name="Ramirez L."/>
            <person name="Alfaro M."/>
            <person name="Sun H."/>
            <person name="Tritt A."/>
            <person name="Yoshinaga Y."/>
            <person name="Zwiers L.-H."/>
            <person name="Turgeon B."/>
            <person name="Goodwin S."/>
            <person name="Spatafora J."/>
            <person name="Crous P."/>
            <person name="Grigoriev I."/>
        </authorList>
    </citation>
    <scope>NUCLEOTIDE SEQUENCE</scope>
    <source>
        <strain evidence="2">CBS 130266</strain>
    </source>
</reference>
<dbReference type="AlphaFoldDB" id="A0A9P4NLQ2"/>
<accession>A0A9P4NLQ2</accession>
<sequence>MRERIRADQAASASRPVRVNPVETSIQIKLLALVYGWKSRRRTKIYTLDSIAAEYETSIEFVVRRLLDATRTASCDSPESDKLLISLVDEYDIFSWGIDDWSHAPKSFLSLFEQDHRQLKARVILDGKNNICWAIDTENSINGTNGTVCECPNCLEEAATRDDLSTSGGHDLEANPSWSPGPPSYLGWDDFDPIDASSRQAEWTNLNQKIPFDVPLTAPNSSKRSDTKPSRSEKLELDQQNLDTNDDDFYDPSPVLNTHIQSKCLSCGPPENSELKSPEITNKMRTSYHTKRYCNHCGEVNWKEDDICCECGRAGSSSESTDSKVSRLRDEIKQMREQWQDGAIWGHTYPGSCDHLDSEPVVDEGYPGQHGDGW</sequence>
<proteinExistence type="predicted"/>
<comment type="caution">
    <text evidence="2">The sequence shown here is derived from an EMBL/GenBank/DDBJ whole genome shotgun (WGS) entry which is preliminary data.</text>
</comment>
<evidence type="ECO:0000256" key="1">
    <source>
        <dbReference type="SAM" id="MobiDB-lite"/>
    </source>
</evidence>
<feature type="compositionally biased region" description="Basic and acidic residues" evidence="1">
    <location>
        <begin position="223"/>
        <end position="237"/>
    </location>
</feature>
<feature type="region of interest" description="Disordered" evidence="1">
    <location>
        <begin position="162"/>
        <end position="191"/>
    </location>
</feature>
<evidence type="ECO:0000313" key="3">
    <source>
        <dbReference type="Proteomes" id="UP000800235"/>
    </source>
</evidence>
<organism evidence="2 3">
    <name type="scientific">Tothia fuscella</name>
    <dbReference type="NCBI Taxonomy" id="1048955"/>
    <lineage>
        <taxon>Eukaryota</taxon>
        <taxon>Fungi</taxon>
        <taxon>Dikarya</taxon>
        <taxon>Ascomycota</taxon>
        <taxon>Pezizomycotina</taxon>
        <taxon>Dothideomycetes</taxon>
        <taxon>Pleosporomycetidae</taxon>
        <taxon>Venturiales</taxon>
        <taxon>Cylindrosympodiaceae</taxon>
        <taxon>Tothia</taxon>
    </lineage>
</organism>
<feature type="region of interest" description="Disordered" evidence="1">
    <location>
        <begin position="210"/>
        <end position="248"/>
    </location>
</feature>
<dbReference type="Proteomes" id="UP000800235">
    <property type="component" value="Unassembled WGS sequence"/>
</dbReference>